<dbReference type="Proteomes" id="UP000002280">
    <property type="component" value="Chromosome 2"/>
</dbReference>
<feature type="region of interest" description="Disordered" evidence="1">
    <location>
        <begin position="1"/>
        <end position="78"/>
    </location>
</feature>
<protein>
    <recommendedName>
        <fullName evidence="2">KRAB domain-containing protein</fullName>
    </recommendedName>
</protein>
<reference evidence="3" key="2">
    <citation type="submission" date="2025-08" db="UniProtKB">
        <authorList>
            <consortium name="Ensembl"/>
        </authorList>
    </citation>
    <scope>IDENTIFICATION</scope>
</reference>
<dbReference type="SUPFAM" id="SSF109640">
    <property type="entry name" value="KRAB domain (Kruppel-associated box)"/>
    <property type="match status" value="1"/>
</dbReference>
<feature type="compositionally biased region" description="Basic and acidic residues" evidence="1">
    <location>
        <begin position="34"/>
        <end position="59"/>
    </location>
</feature>
<dbReference type="PROSITE" id="PS50805">
    <property type="entry name" value="KRAB"/>
    <property type="match status" value="1"/>
</dbReference>
<dbReference type="Gene3D" id="6.10.140.140">
    <property type="match status" value="1"/>
</dbReference>
<dbReference type="Bgee" id="ENSMODG00000045238">
    <property type="expression patterns" value="Expressed in cerebellum and 20 other cell types or tissues"/>
</dbReference>
<dbReference type="InterPro" id="IPR036051">
    <property type="entry name" value="KRAB_dom_sf"/>
</dbReference>
<dbReference type="Pfam" id="PF01352">
    <property type="entry name" value="KRAB"/>
    <property type="match status" value="1"/>
</dbReference>
<feature type="compositionally biased region" description="Polar residues" evidence="1">
    <location>
        <begin position="157"/>
        <end position="177"/>
    </location>
</feature>
<dbReference type="InterPro" id="IPR001909">
    <property type="entry name" value="KRAB"/>
</dbReference>
<dbReference type="PANTHER" id="PTHR23232">
    <property type="entry name" value="KRAB DOMAIN C2H2 ZINC FINGER"/>
    <property type="match status" value="1"/>
</dbReference>
<feature type="region of interest" description="Disordered" evidence="1">
    <location>
        <begin position="129"/>
        <end position="191"/>
    </location>
</feature>
<organism evidence="3 4">
    <name type="scientific">Monodelphis domestica</name>
    <name type="common">Gray short-tailed opossum</name>
    <dbReference type="NCBI Taxonomy" id="13616"/>
    <lineage>
        <taxon>Eukaryota</taxon>
        <taxon>Metazoa</taxon>
        <taxon>Chordata</taxon>
        <taxon>Craniata</taxon>
        <taxon>Vertebrata</taxon>
        <taxon>Euteleostomi</taxon>
        <taxon>Mammalia</taxon>
        <taxon>Metatheria</taxon>
        <taxon>Didelphimorphia</taxon>
        <taxon>Didelphidae</taxon>
        <taxon>Monodelphis</taxon>
    </lineage>
</organism>
<keyword evidence="4" id="KW-1185">Reference proteome</keyword>
<dbReference type="Ensembl" id="ENSMODT00000055563.1">
    <property type="protein sequence ID" value="ENSMODP00000056315.1"/>
    <property type="gene ID" value="ENSMODG00000045238.1"/>
</dbReference>
<evidence type="ECO:0000259" key="2">
    <source>
        <dbReference type="PROSITE" id="PS50805"/>
    </source>
</evidence>
<feature type="compositionally biased region" description="Basic residues" evidence="1">
    <location>
        <begin position="22"/>
        <end position="33"/>
    </location>
</feature>
<evidence type="ECO:0000256" key="1">
    <source>
        <dbReference type="SAM" id="MobiDB-lite"/>
    </source>
</evidence>
<sequence length="191" mass="21413">MILSLSPQVSPGPPQDPMGTRKAARRAAKGRAAKTKEDPSRRLRRKGEPPPDKRRKVEEPGTSGPPPDPSQASVTFQDVAVNFSRDEWKRLNEAQRALYKEVMLENYQNMVSLGLPVSEEEVKVLFERAEAPRRSKRRASGTLTPDSISQEPRYGTKKSNSMQNSSMETTSFKNNQPKKLLTTADIISVHR</sequence>
<name>A0A5F8H8L5_MONDO</name>
<dbReference type="CDD" id="cd07765">
    <property type="entry name" value="KRAB_A-box"/>
    <property type="match status" value="1"/>
</dbReference>
<dbReference type="InterPro" id="IPR050169">
    <property type="entry name" value="Krueppel_C2H2_ZnF"/>
</dbReference>
<evidence type="ECO:0000313" key="3">
    <source>
        <dbReference type="Ensembl" id="ENSMODP00000056315.1"/>
    </source>
</evidence>
<reference evidence="3 4" key="1">
    <citation type="journal article" date="2007" name="Nature">
        <title>Genome of the marsupial Monodelphis domestica reveals innovation in non-coding sequences.</title>
        <authorList>
            <person name="Mikkelsen T.S."/>
            <person name="Wakefield M.J."/>
            <person name="Aken B."/>
            <person name="Amemiya C.T."/>
            <person name="Chang J.L."/>
            <person name="Duke S."/>
            <person name="Garber M."/>
            <person name="Gentles A.J."/>
            <person name="Goodstadt L."/>
            <person name="Heger A."/>
            <person name="Jurka J."/>
            <person name="Kamal M."/>
            <person name="Mauceli E."/>
            <person name="Searle S.M."/>
            <person name="Sharpe T."/>
            <person name="Baker M.L."/>
            <person name="Batzer M.A."/>
            <person name="Benos P.V."/>
            <person name="Belov K."/>
            <person name="Clamp M."/>
            <person name="Cook A."/>
            <person name="Cuff J."/>
            <person name="Das R."/>
            <person name="Davidow L."/>
            <person name="Deakin J.E."/>
            <person name="Fazzari M.J."/>
            <person name="Glass J.L."/>
            <person name="Grabherr M."/>
            <person name="Greally J.M."/>
            <person name="Gu W."/>
            <person name="Hore T.A."/>
            <person name="Huttley G.A."/>
            <person name="Kleber M."/>
            <person name="Jirtle R.L."/>
            <person name="Koina E."/>
            <person name="Lee J.T."/>
            <person name="Mahony S."/>
            <person name="Marra M.A."/>
            <person name="Miller R.D."/>
            <person name="Nicholls R.D."/>
            <person name="Oda M."/>
            <person name="Papenfuss A.T."/>
            <person name="Parra Z.E."/>
            <person name="Pollock D.D."/>
            <person name="Ray D.A."/>
            <person name="Schein J.E."/>
            <person name="Speed T.P."/>
            <person name="Thompson K."/>
            <person name="VandeBerg J.L."/>
            <person name="Wade C.M."/>
            <person name="Walker J.A."/>
            <person name="Waters P.D."/>
            <person name="Webber C."/>
            <person name="Weidman J.R."/>
            <person name="Xie X."/>
            <person name="Zody M.C."/>
            <person name="Baldwin J."/>
            <person name="Abdouelleil A."/>
            <person name="Abdulkadir J."/>
            <person name="Abebe A."/>
            <person name="Abera B."/>
            <person name="Abreu J."/>
            <person name="Acer S.C."/>
            <person name="Aftuck L."/>
            <person name="Alexander A."/>
            <person name="An P."/>
            <person name="Anderson E."/>
            <person name="Anderson S."/>
            <person name="Arachi H."/>
            <person name="Azer M."/>
            <person name="Bachantsang P."/>
            <person name="Barry A."/>
            <person name="Bayul T."/>
            <person name="Berlin A."/>
            <person name="Bessette D."/>
            <person name="Bloom T."/>
            <person name="Bloom T."/>
            <person name="Boguslavskiy L."/>
            <person name="Bonnet C."/>
            <person name="Boukhgalter B."/>
            <person name="Bourzgui I."/>
            <person name="Brown A."/>
            <person name="Cahill P."/>
            <person name="Channer S."/>
            <person name="Cheshatsang Y."/>
            <person name="Chuda L."/>
            <person name="Citroen M."/>
            <person name="Collymore A."/>
            <person name="Cooke P."/>
            <person name="Costello M."/>
            <person name="D'Aco K."/>
            <person name="Daza R."/>
            <person name="De Haan G."/>
            <person name="DeGray S."/>
            <person name="DeMaso C."/>
            <person name="Dhargay N."/>
            <person name="Dooley K."/>
            <person name="Dooley E."/>
            <person name="Doricent M."/>
            <person name="Dorje P."/>
            <person name="Dorjee K."/>
            <person name="Dupes A."/>
            <person name="Elong R."/>
            <person name="Falk J."/>
            <person name="Farina A."/>
            <person name="Faro S."/>
            <person name="Ferguson D."/>
            <person name="Fisher S."/>
            <person name="Foley C.D."/>
            <person name="Franke A."/>
            <person name="Friedrich D."/>
            <person name="Gadbois L."/>
            <person name="Gearin G."/>
            <person name="Gearin C.R."/>
            <person name="Giannoukos G."/>
            <person name="Goode T."/>
            <person name="Graham J."/>
            <person name="Grandbois E."/>
            <person name="Grewal S."/>
            <person name="Gyaltsen K."/>
            <person name="Hafez N."/>
            <person name="Hagos B."/>
            <person name="Hall J."/>
            <person name="Henson C."/>
            <person name="Hollinger A."/>
            <person name="Honan T."/>
            <person name="Huard M.D."/>
            <person name="Hughes L."/>
            <person name="Hurhula B."/>
            <person name="Husby M.E."/>
            <person name="Kamat A."/>
            <person name="Kanga B."/>
            <person name="Kashin S."/>
            <person name="Khazanovich D."/>
            <person name="Kisner P."/>
            <person name="Lance K."/>
            <person name="Lara M."/>
            <person name="Lee W."/>
            <person name="Lennon N."/>
            <person name="Letendre F."/>
            <person name="LeVine R."/>
            <person name="Lipovsky A."/>
            <person name="Liu X."/>
            <person name="Liu J."/>
            <person name="Liu S."/>
            <person name="Lokyitsang T."/>
            <person name="Lokyitsang Y."/>
            <person name="Lubonja R."/>
            <person name="Lui A."/>
            <person name="MacDonald P."/>
            <person name="Magnisalis V."/>
            <person name="Maru K."/>
            <person name="Matthews C."/>
            <person name="McCusker W."/>
            <person name="McDonough S."/>
            <person name="Mehta T."/>
            <person name="Meldrim J."/>
            <person name="Meneus L."/>
            <person name="Mihai O."/>
            <person name="Mihalev A."/>
            <person name="Mihova T."/>
            <person name="Mittelman R."/>
            <person name="Mlenga V."/>
            <person name="Montmayeur A."/>
            <person name="Mulrain L."/>
            <person name="Navidi A."/>
            <person name="Naylor J."/>
            <person name="Negash T."/>
            <person name="Nguyen T."/>
            <person name="Nguyen N."/>
            <person name="Nicol R."/>
            <person name="Norbu C."/>
            <person name="Norbu N."/>
            <person name="Novod N."/>
            <person name="O'Neill B."/>
            <person name="Osman S."/>
            <person name="Markiewicz E."/>
            <person name="Oyono O.L."/>
            <person name="Patti C."/>
            <person name="Phunkhang P."/>
            <person name="Pierre F."/>
            <person name="Priest M."/>
            <person name="Raghuraman S."/>
            <person name="Rege F."/>
            <person name="Reyes R."/>
            <person name="Rise C."/>
            <person name="Rogov P."/>
            <person name="Ross K."/>
            <person name="Ryan E."/>
            <person name="Settipalli S."/>
            <person name="Shea T."/>
            <person name="Sherpa N."/>
            <person name="Shi L."/>
            <person name="Shih D."/>
            <person name="Sparrow T."/>
            <person name="Spaulding J."/>
            <person name="Stalker J."/>
            <person name="Stange-Thomann N."/>
            <person name="Stavropoulos S."/>
            <person name="Stone C."/>
            <person name="Strader C."/>
            <person name="Tesfaye S."/>
            <person name="Thomson T."/>
            <person name="Thoulutsang Y."/>
            <person name="Thoulutsang D."/>
            <person name="Topham K."/>
            <person name="Topping I."/>
            <person name="Tsamla T."/>
            <person name="Vassiliev H."/>
            <person name="Vo A."/>
            <person name="Wangchuk T."/>
            <person name="Wangdi T."/>
            <person name="Weiand M."/>
            <person name="Wilkinson J."/>
            <person name="Wilson A."/>
            <person name="Yadav S."/>
            <person name="Young G."/>
            <person name="Yu Q."/>
            <person name="Zembek L."/>
            <person name="Zhong D."/>
            <person name="Zimmer A."/>
            <person name="Zwirko Z."/>
            <person name="Jaffe D.B."/>
            <person name="Alvarez P."/>
            <person name="Brockman W."/>
            <person name="Butler J."/>
            <person name="Chin C."/>
            <person name="Gnerre S."/>
            <person name="MacCallum I."/>
            <person name="Graves J.A."/>
            <person name="Ponting C.P."/>
            <person name="Breen M."/>
            <person name="Samollow P.B."/>
            <person name="Lander E.S."/>
            <person name="Lindblad-Toh K."/>
        </authorList>
    </citation>
    <scope>NUCLEOTIDE SEQUENCE [LARGE SCALE GENOMIC DNA]</scope>
</reference>
<proteinExistence type="predicted"/>
<feature type="domain" description="KRAB" evidence="2">
    <location>
        <begin position="74"/>
        <end position="145"/>
    </location>
</feature>
<dbReference type="GeneTree" id="ENSGT01030000234576"/>
<dbReference type="SMART" id="SM00349">
    <property type="entry name" value="KRAB"/>
    <property type="match status" value="1"/>
</dbReference>
<dbReference type="PANTHER" id="PTHR23232:SF142">
    <property type="entry name" value="GASTRULA ZINC FINGER PROTEIN XLCGF57.1-LIKE-RELATED"/>
    <property type="match status" value="1"/>
</dbReference>
<dbReference type="AlphaFoldDB" id="A0A5F8H8L5"/>
<accession>A0A5F8H8L5</accession>
<feature type="compositionally biased region" description="Polar residues" evidence="1">
    <location>
        <begin position="141"/>
        <end position="150"/>
    </location>
</feature>
<reference evidence="3" key="3">
    <citation type="submission" date="2025-09" db="UniProtKB">
        <authorList>
            <consortium name="Ensembl"/>
        </authorList>
    </citation>
    <scope>IDENTIFICATION</scope>
</reference>
<dbReference type="GO" id="GO:0006355">
    <property type="term" value="P:regulation of DNA-templated transcription"/>
    <property type="evidence" value="ECO:0007669"/>
    <property type="project" value="InterPro"/>
</dbReference>
<evidence type="ECO:0000313" key="4">
    <source>
        <dbReference type="Proteomes" id="UP000002280"/>
    </source>
</evidence>